<dbReference type="Pfam" id="PF07687">
    <property type="entry name" value="M20_dimer"/>
    <property type="match status" value="1"/>
</dbReference>
<dbReference type="PANTHER" id="PTHR11014">
    <property type="entry name" value="PEPTIDASE M20 FAMILY MEMBER"/>
    <property type="match status" value="1"/>
</dbReference>
<name>A0ABY4CKR9_9BACL</name>
<organism evidence="2 3">
    <name type="scientific">Fodinisporobacter ferrooxydans</name>
    <dbReference type="NCBI Taxonomy" id="2901836"/>
    <lineage>
        <taxon>Bacteria</taxon>
        <taxon>Bacillati</taxon>
        <taxon>Bacillota</taxon>
        <taxon>Bacilli</taxon>
        <taxon>Bacillales</taxon>
        <taxon>Alicyclobacillaceae</taxon>
        <taxon>Fodinisporobacter</taxon>
    </lineage>
</organism>
<proteinExistence type="predicted"/>
<dbReference type="PANTHER" id="PTHR11014:SF63">
    <property type="entry name" value="METALLOPEPTIDASE, PUTATIVE (AFU_ORTHOLOGUE AFUA_6G09600)-RELATED"/>
    <property type="match status" value="1"/>
</dbReference>
<sequence length="391" mass="42772">MITELGAKSITESLSEDIIAWRRDFHQHPELSFEEKRTSKIVAEFLKSCGLHVKENVNGFGIVADLKGAENGPTIALRADMDALPIQEETGLPFASKIPGVMHACGHDGHTAILMGVAQLLASQKENVKGNVRFIFQPAEEVNPGGAIGMIREGVLQGVDAVFGLHLWSELPAGTFRTCYGPMMAATDRFHIEIEGKGGHGGMPHKTIDSIVIASHFVMSAQHIVSRNIDPLESAVITFGQLNSGTAFNVIANTAVLEGTVRSFSPEVRKTLQNKLEELTEGLAKIYGAMIKINYQCGYPSVVNHDREVDVILNVAREVFGCENTGMMKPNMVGEDFSYYLKETPGAFCFIGAGDPNTPIYPHHHPRFQIDESVLPLAAEWLYRLALKYLG</sequence>
<evidence type="ECO:0000313" key="2">
    <source>
        <dbReference type="EMBL" id="UOF91105.1"/>
    </source>
</evidence>
<dbReference type="NCBIfam" id="TIGR01891">
    <property type="entry name" value="amidohydrolases"/>
    <property type="match status" value="1"/>
</dbReference>
<dbReference type="Gene3D" id="3.40.630.10">
    <property type="entry name" value="Zn peptidases"/>
    <property type="match status" value="1"/>
</dbReference>
<dbReference type="Gene3D" id="3.30.70.360">
    <property type="match status" value="1"/>
</dbReference>
<dbReference type="RefSeq" id="WP_347437797.1">
    <property type="nucleotide sequence ID" value="NZ_CP089291.1"/>
</dbReference>
<dbReference type="InterPro" id="IPR002933">
    <property type="entry name" value="Peptidase_M20"/>
</dbReference>
<dbReference type="EMBL" id="CP089291">
    <property type="protein sequence ID" value="UOF91105.1"/>
    <property type="molecule type" value="Genomic_DNA"/>
</dbReference>
<reference evidence="2" key="1">
    <citation type="submission" date="2021-12" db="EMBL/GenBank/DDBJ databases">
        <title>Alicyclobacillaceae gen. nov., sp. nov., isolated from chalcocite enrichment system.</title>
        <authorList>
            <person name="Jiang Z."/>
        </authorList>
    </citation>
    <scope>NUCLEOTIDE SEQUENCE</scope>
    <source>
        <strain evidence="2">MYW30-H2</strain>
    </source>
</reference>
<dbReference type="SUPFAM" id="SSF53187">
    <property type="entry name" value="Zn-dependent exopeptidases"/>
    <property type="match status" value="1"/>
</dbReference>
<protein>
    <submittedName>
        <fullName evidence="2">M20 family metallopeptidase</fullName>
    </submittedName>
</protein>
<dbReference type="Pfam" id="PF01546">
    <property type="entry name" value="Peptidase_M20"/>
    <property type="match status" value="1"/>
</dbReference>
<feature type="domain" description="Peptidase M20 dimerisation" evidence="1">
    <location>
        <begin position="189"/>
        <end position="283"/>
    </location>
</feature>
<gene>
    <name evidence="2" type="ORF">LSG31_02260</name>
</gene>
<dbReference type="PIRSF" id="PIRSF005962">
    <property type="entry name" value="Pept_M20D_amidohydro"/>
    <property type="match status" value="1"/>
</dbReference>
<evidence type="ECO:0000313" key="3">
    <source>
        <dbReference type="Proteomes" id="UP000830167"/>
    </source>
</evidence>
<dbReference type="InterPro" id="IPR011650">
    <property type="entry name" value="Peptidase_M20_dimer"/>
</dbReference>
<dbReference type="InterPro" id="IPR036264">
    <property type="entry name" value="Bact_exopeptidase_dim_dom"/>
</dbReference>
<accession>A0ABY4CKR9</accession>
<keyword evidence="3" id="KW-1185">Reference proteome</keyword>
<dbReference type="InterPro" id="IPR017439">
    <property type="entry name" value="Amidohydrolase"/>
</dbReference>
<dbReference type="Proteomes" id="UP000830167">
    <property type="component" value="Chromosome"/>
</dbReference>
<dbReference type="CDD" id="cd08021">
    <property type="entry name" value="M20_Acy1_YhaA-like"/>
    <property type="match status" value="1"/>
</dbReference>
<evidence type="ECO:0000259" key="1">
    <source>
        <dbReference type="Pfam" id="PF07687"/>
    </source>
</evidence>
<dbReference type="SUPFAM" id="SSF55031">
    <property type="entry name" value="Bacterial exopeptidase dimerisation domain"/>
    <property type="match status" value="1"/>
</dbReference>